<reference evidence="2 3" key="1">
    <citation type="submission" date="2019-08" db="EMBL/GenBank/DDBJ databases">
        <title>In-depth cultivation of the pig gut microbiome towards novel bacterial diversity and tailored functional studies.</title>
        <authorList>
            <person name="Wylensek D."/>
            <person name="Hitch T.C.A."/>
            <person name="Clavel T."/>
        </authorList>
    </citation>
    <scope>NUCLEOTIDE SEQUENCE [LARGE SCALE GENOMIC DNA]</scope>
    <source>
        <strain evidence="2 3">BL-389-WT-3D</strain>
    </source>
</reference>
<dbReference type="RefSeq" id="WP_154322126.1">
    <property type="nucleotide sequence ID" value="NZ_CP045695.1"/>
</dbReference>
<dbReference type="GO" id="GO:0008999">
    <property type="term" value="F:protein-N-terminal-alanine acetyltransferase activity"/>
    <property type="evidence" value="ECO:0007669"/>
    <property type="project" value="TreeGrafter"/>
</dbReference>
<dbReference type="AlphaFoldDB" id="A0A844F202"/>
<evidence type="ECO:0000313" key="2">
    <source>
        <dbReference type="EMBL" id="MSS39402.1"/>
    </source>
</evidence>
<protein>
    <submittedName>
        <fullName evidence="2">GNAT family N-acetyltransferase</fullName>
    </submittedName>
</protein>
<dbReference type="InterPro" id="IPR016181">
    <property type="entry name" value="Acyl_CoA_acyltransferase"/>
</dbReference>
<dbReference type="InterPro" id="IPR000182">
    <property type="entry name" value="GNAT_dom"/>
</dbReference>
<evidence type="ECO:0000259" key="1">
    <source>
        <dbReference type="Pfam" id="PF13302"/>
    </source>
</evidence>
<sequence length="182" mass="21774">MNPFLDCPVYETEHFIIRKLKREDAEALFSCYSDPDAARFFNGDCCGDDFYYTDLEKFKECVEFWLERYEVQDFVRWSIFEKATDYLIGTIEICPSLKYAADGKRMGNLRIDLKSDYERQEVLNELMSILIEHAYDDFQVSSLLMKIQKDAVERQKLIKTYQFVTAKDECNISFEDYYIRYK</sequence>
<name>A0A844F202_CLOSV</name>
<dbReference type="Proteomes" id="UP000462363">
    <property type="component" value="Unassembled WGS sequence"/>
</dbReference>
<proteinExistence type="predicted"/>
<evidence type="ECO:0000313" key="3">
    <source>
        <dbReference type="Proteomes" id="UP000462363"/>
    </source>
</evidence>
<dbReference type="SUPFAM" id="SSF55729">
    <property type="entry name" value="Acyl-CoA N-acyltransferases (Nat)"/>
    <property type="match status" value="1"/>
</dbReference>
<dbReference type="GO" id="GO:0005737">
    <property type="term" value="C:cytoplasm"/>
    <property type="evidence" value="ECO:0007669"/>
    <property type="project" value="TreeGrafter"/>
</dbReference>
<organism evidence="2 3">
    <name type="scientific">Clostridium scindens (strain JCM 10418 / VPI 12708)</name>
    <dbReference type="NCBI Taxonomy" id="29347"/>
    <lineage>
        <taxon>Bacteria</taxon>
        <taxon>Bacillati</taxon>
        <taxon>Bacillota</taxon>
        <taxon>Clostridia</taxon>
        <taxon>Lachnospirales</taxon>
        <taxon>Lachnospiraceae</taxon>
    </lineage>
</organism>
<accession>A0A844F202</accession>
<keyword evidence="2" id="KW-0808">Transferase</keyword>
<dbReference type="Pfam" id="PF13302">
    <property type="entry name" value="Acetyltransf_3"/>
    <property type="match status" value="1"/>
</dbReference>
<comment type="caution">
    <text evidence="2">The sequence shown here is derived from an EMBL/GenBank/DDBJ whole genome shotgun (WGS) entry which is preliminary data.</text>
</comment>
<dbReference type="InterPro" id="IPR051531">
    <property type="entry name" value="N-acetyltransferase"/>
</dbReference>
<dbReference type="PANTHER" id="PTHR43792">
    <property type="entry name" value="GNAT FAMILY, PUTATIVE (AFU_ORTHOLOGUE AFUA_3G00765)-RELATED-RELATED"/>
    <property type="match status" value="1"/>
</dbReference>
<dbReference type="EMBL" id="VUMB01000005">
    <property type="protein sequence ID" value="MSS39402.1"/>
    <property type="molecule type" value="Genomic_DNA"/>
</dbReference>
<dbReference type="Gene3D" id="3.40.630.30">
    <property type="match status" value="1"/>
</dbReference>
<gene>
    <name evidence="2" type="ORF">FYJ37_03275</name>
</gene>
<feature type="domain" description="N-acetyltransferase" evidence="1">
    <location>
        <begin position="15"/>
        <end position="160"/>
    </location>
</feature>
<dbReference type="PANTHER" id="PTHR43792:SF9">
    <property type="entry name" value="RIBOSOMAL-PROTEIN-ALANINE ACETYLTRANSFERASE"/>
    <property type="match status" value="1"/>
</dbReference>